<dbReference type="PANTHER" id="PTHR40076">
    <property type="entry name" value="MEMBRANE PROTEIN-RELATED"/>
    <property type="match status" value="1"/>
</dbReference>
<feature type="transmembrane region" description="Helical" evidence="1">
    <location>
        <begin position="118"/>
        <end position="140"/>
    </location>
</feature>
<reference evidence="3" key="1">
    <citation type="submission" date="2016-02" db="EMBL/GenBank/DDBJ databases">
        <authorList>
            <person name="Schultz-Johansen M."/>
            <person name="Glaring M.A."/>
            <person name="Bech P.K."/>
            <person name="Stougaard P."/>
        </authorList>
    </citation>
    <scope>NUCLEOTIDE SEQUENCE [LARGE SCALE GENOMIC DNA]</scope>
    <source>
        <strain evidence="3">S66</strain>
    </source>
</reference>
<sequence>MKEDKVKQDEFHTLGGSVEASLQGKVKLDLRALAKEAWALTQSGKGGLLQGAMIIVLLGLLLVSGMQQLFGIEDWATAPPKTRLIMQICLTILTAPFVAAMLMIGISHSVGEKPSFSLVLKKVINSALVILLALLVSVLVDLGFALFLLPGIYLGLATGFSMMLYIEKQLPPSQAILQSLKVFNRYWSQLSVFYVAICILFVLGMFTFGFAYIWIIPFYFNFKGVLYRELFGIKVVLVAADGQHNQRDSIFHA</sequence>
<comment type="caution">
    <text evidence="2">The sequence shown here is derived from an EMBL/GenBank/DDBJ whole genome shotgun (WGS) entry which is preliminary data.</text>
</comment>
<dbReference type="PANTHER" id="PTHR40076:SF1">
    <property type="entry name" value="MEMBRANE PROTEIN"/>
    <property type="match status" value="1"/>
</dbReference>
<proteinExistence type="predicted"/>
<dbReference type="Proteomes" id="UP000070299">
    <property type="component" value="Unassembled WGS sequence"/>
</dbReference>
<feature type="transmembrane region" description="Helical" evidence="1">
    <location>
        <begin position="84"/>
        <end position="106"/>
    </location>
</feature>
<keyword evidence="1" id="KW-0472">Membrane</keyword>
<keyword evidence="1" id="KW-0812">Transmembrane</keyword>
<keyword evidence="1" id="KW-1133">Transmembrane helix</keyword>
<organism evidence="2 3">
    <name type="scientific">Paraglaciecola hydrolytica</name>
    <dbReference type="NCBI Taxonomy" id="1799789"/>
    <lineage>
        <taxon>Bacteria</taxon>
        <taxon>Pseudomonadati</taxon>
        <taxon>Pseudomonadota</taxon>
        <taxon>Gammaproteobacteria</taxon>
        <taxon>Alteromonadales</taxon>
        <taxon>Alteromonadaceae</taxon>
        <taxon>Paraglaciecola</taxon>
    </lineage>
</organism>
<evidence type="ECO:0000313" key="3">
    <source>
        <dbReference type="Proteomes" id="UP000070299"/>
    </source>
</evidence>
<keyword evidence="3" id="KW-1185">Reference proteome</keyword>
<gene>
    <name evidence="2" type="ORF">AX660_05360</name>
</gene>
<dbReference type="OrthoDB" id="5915045at2"/>
<evidence type="ECO:0000256" key="1">
    <source>
        <dbReference type="SAM" id="Phobius"/>
    </source>
</evidence>
<dbReference type="InterPro" id="IPR010380">
    <property type="entry name" value="DUF975"/>
</dbReference>
<evidence type="ECO:0000313" key="2">
    <source>
        <dbReference type="EMBL" id="KXI30837.1"/>
    </source>
</evidence>
<name>A0A136A6I2_9ALTE</name>
<dbReference type="RefSeq" id="WP_082768701.1">
    <property type="nucleotide sequence ID" value="NZ_LSNE01000002.1"/>
</dbReference>
<feature type="transmembrane region" description="Helical" evidence="1">
    <location>
        <begin position="187"/>
        <end position="220"/>
    </location>
</feature>
<dbReference type="AlphaFoldDB" id="A0A136A6I2"/>
<dbReference type="EMBL" id="LSNE01000002">
    <property type="protein sequence ID" value="KXI30837.1"/>
    <property type="molecule type" value="Genomic_DNA"/>
</dbReference>
<feature type="transmembrane region" description="Helical" evidence="1">
    <location>
        <begin position="52"/>
        <end position="72"/>
    </location>
</feature>
<evidence type="ECO:0008006" key="4">
    <source>
        <dbReference type="Google" id="ProtNLM"/>
    </source>
</evidence>
<feature type="transmembrane region" description="Helical" evidence="1">
    <location>
        <begin position="146"/>
        <end position="166"/>
    </location>
</feature>
<accession>A0A136A6I2</accession>
<dbReference type="STRING" id="1799789.AX660_05360"/>
<protein>
    <recommendedName>
        <fullName evidence="4">Stress protein</fullName>
    </recommendedName>
</protein>